<dbReference type="Proteomes" id="UP000267821">
    <property type="component" value="Unassembled WGS sequence"/>
</dbReference>
<evidence type="ECO:0000256" key="7">
    <source>
        <dbReference type="ARBA" id="ARBA00022840"/>
    </source>
</evidence>
<dbReference type="FunFam" id="3.30.800.10:FF:000009">
    <property type="entry name" value="Phosphatidylinositol 4-phosphate 5-kinase its3"/>
    <property type="match status" value="1"/>
</dbReference>
<keyword evidence="5 11" id="KW-0547">Nucleotide-binding</keyword>
<evidence type="ECO:0000256" key="6">
    <source>
        <dbReference type="ARBA" id="ARBA00022777"/>
    </source>
</evidence>
<evidence type="ECO:0000256" key="1">
    <source>
        <dbReference type="ARBA" id="ARBA00000444"/>
    </source>
</evidence>
<evidence type="ECO:0000259" key="13">
    <source>
        <dbReference type="PROSITE" id="PS51455"/>
    </source>
</evidence>
<dbReference type="GO" id="GO:0046854">
    <property type="term" value="P:phosphatidylinositol phosphate biosynthetic process"/>
    <property type="evidence" value="ECO:0007669"/>
    <property type="project" value="UniProtKB-ARBA"/>
</dbReference>
<feature type="compositionally biased region" description="Polar residues" evidence="12">
    <location>
        <begin position="1"/>
        <end position="15"/>
    </location>
</feature>
<dbReference type="EMBL" id="ML121559">
    <property type="protein sequence ID" value="RPB21448.1"/>
    <property type="molecule type" value="Genomic_DNA"/>
</dbReference>
<feature type="region of interest" description="Disordered" evidence="12">
    <location>
        <begin position="1"/>
        <end position="118"/>
    </location>
</feature>
<dbReference type="PANTHER" id="PTHR23086">
    <property type="entry name" value="PHOSPHATIDYLINOSITOL-4-PHOSPHATE 5-KINASE"/>
    <property type="match status" value="1"/>
</dbReference>
<dbReference type="InterPro" id="IPR023610">
    <property type="entry name" value="PInositol-4/5-P-5/4-kinase"/>
</dbReference>
<protein>
    <recommendedName>
        <fullName evidence="2">1-phosphatidylinositol-4-phosphate 5-kinase</fullName>
        <ecNumber evidence="2">2.7.1.68</ecNumber>
    </recommendedName>
    <alternativeName>
        <fullName evidence="10">1-phosphatidylinositol 4-phosphate kinase</fullName>
    </alternativeName>
    <alternativeName>
        <fullName evidence="8">Diphosphoinositide kinase</fullName>
    </alternativeName>
    <alternativeName>
        <fullName evidence="9">PIP5K</fullName>
    </alternativeName>
</protein>
<feature type="domain" description="PIPK" evidence="13">
    <location>
        <begin position="172"/>
        <end position="578"/>
    </location>
</feature>
<name>A0A3N4LID6_9PEZI</name>
<evidence type="ECO:0000256" key="11">
    <source>
        <dbReference type="PROSITE-ProRule" id="PRU00781"/>
    </source>
</evidence>
<dbReference type="GO" id="GO:0005524">
    <property type="term" value="F:ATP binding"/>
    <property type="evidence" value="ECO:0007669"/>
    <property type="project" value="UniProtKB-UniRule"/>
</dbReference>
<evidence type="ECO:0000256" key="10">
    <source>
        <dbReference type="ARBA" id="ARBA00082306"/>
    </source>
</evidence>
<feature type="compositionally biased region" description="Low complexity" evidence="12">
    <location>
        <begin position="16"/>
        <end position="27"/>
    </location>
</feature>
<organism evidence="14 15">
    <name type="scientific">Terfezia boudieri ATCC MYA-4762</name>
    <dbReference type="NCBI Taxonomy" id="1051890"/>
    <lineage>
        <taxon>Eukaryota</taxon>
        <taxon>Fungi</taxon>
        <taxon>Dikarya</taxon>
        <taxon>Ascomycota</taxon>
        <taxon>Pezizomycotina</taxon>
        <taxon>Pezizomycetes</taxon>
        <taxon>Pezizales</taxon>
        <taxon>Pezizaceae</taxon>
        <taxon>Terfezia</taxon>
    </lineage>
</organism>
<accession>A0A3N4LID6</accession>
<dbReference type="GO" id="GO:0005886">
    <property type="term" value="C:plasma membrane"/>
    <property type="evidence" value="ECO:0007669"/>
    <property type="project" value="TreeGrafter"/>
</dbReference>
<dbReference type="STRING" id="1051890.A0A3N4LID6"/>
<feature type="compositionally biased region" description="Polar residues" evidence="12">
    <location>
        <begin position="32"/>
        <end position="69"/>
    </location>
</feature>
<evidence type="ECO:0000256" key="5">
    <source>
        <dbReference type="ARBA" id="ARBA00022741"/>
    </source>
</evidence>
<keyword evidence="4 11" id="KW-0808">Transferase</keyword>
<dbReference type="GO" id="GO:0016308">
    <property type="term" value="F:1-phosphatidylinositol-4-phosphate 5-kinase activity"/>
    <property type="evidence" value="ECO:0007669"/>
    <property type="project" value="UniProtKB-EC"/>
</dbReference>
<evidence type="ECO:0000256" key="3">
    <source>
        <dbReference type="ARBA" id="ARBA00022553"/>
    </source>
</evidence>
<dbReference type="Gene3D" id="3.30.810.10">
    <property type="entry name" value="2-Layer Sandwich"/>
    <property type="match status" value="1"/>
</dbReference>
<keyword evidence="3" id="KW-0597">Phosphoprotein</keyword>
<dbReference type="Pfam" id="PF01504">
    <property type="entry name" value="PIP5K"/>
    <property type="match status" value="1"/>
</dbReference>
<keyword evidence="7 11" id="KW-0067">ATP-binding</keyword>
<dbReference type="Gene3D" id="3.30.800.10">
    <property type="entry name" value="Phosphatidylinositol Phosphate Kinase II Beta"/>
    <property type="match status" value="1"/>
</dbReference>
<gene>
    <name evidence="14" type="ORF">L211DRAFT_790378</name>
</gene>
<feature type="compositionally biased region" description="Polar residues" evidence="12">
    <location>
        <begin position="79"/>
        <end position="107"/>
    </location>
</feature>
<dbReference type="EC" id="2.7.1.68" evidence="2"/>
<dbReference type="PROSITE" id="PS51455">
    <property type="entry name" value="PIPK"/>
    <property type="match status" value="1"/>
</dbReference>
<keyword evidence="6 11" id="KW-0418">Kinase</keyword>
<dbReference type="InterPro" id="IPR027484">
    <property type="entry name" value="PInositol-4-P-5-kinase_N"/>
</dbReference>
<evidence type="ECO:0000256" key="8">
    <source>
        <dbReference type="ARBA" id="ARBA00078403"/>
    </source>
</evidence>
<feature type="compositionally biased region" description="Polar residues" evidence="12">
    <location>
        <begin position="622"/>
        <end position="631"/>
    </location>
</feature>
<evidence type="ECO:0000256" key="2">
    <source>
        <dbReference type="ARBA" id="ARBA00012172"/>
    </source>
</evidence>
<evidence type="ECO:0000256" key="4">
    <source>
        <dbReference type="ARBA" id="ARBA00022679"/>
    </source>
</evidence>
<feature type="compositionally biased region" description="Basic and acidic residues" evidence="12">
    <location>
        <begin position="693"/>
        <end position="703"/>
    </location>
</feature>
<evidence type="ECO:0000256" key="9">
    <source>
        <dbReference type="ARBA" id="ARBA00080374"/>
    </source>
</evidence>
<feature type="compositionally biased region" description="Basic and acidic residues" evidence="12">
    <location>
        <begin position="611"/>
        <end position="621"/>
    </location>
</feature>
<sequence>MSSSQPPSLVNSNSQPGTSSTTPGTSGFLTAPSITQGQSVKYSSPHTVVSSQTPPATFSSSPPIQPSTLRQRHTLQVPAVSTKNRTSTGSITDSAISSGRFSPTATTAPRRASMSLGRRGTRLMDNYVDEIPQDEDAAKAAEAIIAKRESKRRRKVEEEDDKVLVGTKVDINHANWITAYNMLTGIRFVVSRINAKMFRPLTDADFDAKHKFSFDITGNELTPSAKYDFKFKDYSPWVFRHLRQSFGLDPADYLMSLTSKYILSELGSPGKSGSFFYFSRDYKYIIKTIRHGEHLFLRRNLKEYYQHVTENPNTLVSQFYGLHRVKTPFGRKIHFVVMNNLFPPHRDIHQTYDLKGSTIGRDYSEVKLLENPRATMKDLNWLRRDMHLELGPAKKRMFLEQVEKDVRLLQKMGVMDYSLLIGTHDLNRGNKDDIRNNALKVFQPGASTNVEDDLENVVLARTPSKLENARRIRELRKVINKEVPVTLDRSANRLPDEYSENKNSIFYNDDGGLRATHETDEPGDVIYYLGIIDCLTHYGFIKKAEHLWKGLTAPKNEISVNPPGSYGDRFFKFISSVVKSPEEVIREKEARRESNLESGPVAEVVTSPAWREGESGERDGANETSIPQRKQSAMRPPSMERQGGATILPIVEEAAEGSSGRSLSRNGSGSDSGVEESAAISAAAARRSGAGEGGREQYAKHLPDRSFQIRHKYHNTDDLSFRVATVSS</sequence>
<dbReference type="SUPFAM" id="SSF56104">
    <property type="entry name" value="SAICAR synthase-like"/>
    <property type="match status" value="1"/>
</dbReference>
<dbReference type="CDD" id="cd17303">
    <property type="entry name" value="PIPKc_PIP5K_yeast_like"/>
    <property type="match status" value="1"/>
</dbReference>
<evidence type="ECO:0000313" key="15">
    <source>
        <dbReference type="Proteomes" id="UP000267821"/>
    </source>
</evidence>
<feature type="region of interest" description="Disordered" evidence="12">
    <location>
        <begin position="589"/>
        <end position="703"/>
    </location>
</feature>
<reference evidence="14 15" key="1">
    <citation type="journal article" date="2018" name="Nat. Ecol. Evol.">
        <title>Pezizomycetes genomes reveal the molecular basis of ectomycorrhizal truffle lifestyle.</title>
        <authorList>
            <person name="Murat C."/>
            <person name="Payen T."/>
            <person name="Noel B."/>
            <person name="Kuo A."/>
            <person name="Morin E."/>
            <person name="Chen J."/>
            <person name="Kohler A."/>
            <person name="Krizsan K."/>
            <person name="Balestrini R."/>
            <person name="Da Silva C."/>
            <person name="Montanini B."/>
            <person name="Hainaut M."/>
            <person name="Levati E."/>
            <person name="Barry K.W."/>
            <person name="Belfiori B."/>
            <person name="Cichocki N."/>
            <person name="Clum A."/>
            <person name="Dockter R.B."/>
            <person name="Fauchery L."/>
            <person name="Guy J."/>
            <person name="Iotti M."/>
            <person name="Le Tacon F."/>
            <person name="Lindquist E.A."/>
            <person name="Lipzen A."/>
            <person name="Malagnac F."/>
            <person name="Mello A."/>
            <person name="Molinier V."/>
            <person name="Miyauchi S."/>
            <person name="Poulain J."/>
            <person name="Riccioni C."/>
            <person name="Rubini A."/>
            <person name="Sitrit Y."/>
            <person name="Splivallo R."/>
            <person name="Traeger S."/>
            <person name="Wang M."/>
            <person name="Zifcakova L."/>
            <person name="Wipf D."/>
            <person name="Zambonelli A."/>
            <person name="Paolocci F."/>
            <person name="Nowrousian M."/>
            <person name="Ottonello S."/>
            <person name="Baldrian P."/>
            <person name="Spatafora J.W."/>
            <person name="Henrissat B."/>
            <person name="Nagy L.G."/>
            <person name="Aury J.M."/>
            <person name="Wincker P."/>
            <person name="Grigoriev I.V."/>
            <person name="Bonfante P."/>
            <person name="Martin F.M."/>
        </authorList>
    </citation>
    <scope>NUCLEOTIDE SEQUENCE [LARGE SCALE GENOMIC DNA]</scope>
    <source>
        <strain evidence="14 15">ATCC MYA-4762</strain>
    </source>
</reference>
<feature type="compositionally biased region" description="Low complexity" evidence="12">
    <location>
        <begin position="657"/>
        <end position="688"/>
    </location>
</feature>
<dbReference type="InterPro" id="IPR027483">
    <property type="entry name" value="PInositol-4-P-4/5-kinase_C_sf"/>
</dbReference>
<dbReference type="SMART" id="SM00330">
    <property type="entry name" value="PIPKc"/>
    <property type="match status" value="1"/>
</dbReference>
<dbReference type="OrthoDB" id="20783at2759"/>
<evidence type="ECO:0000256" key="12">
    <source>
        <dbReference type="SAM" id="MobiDB-lite"/>
    </source>
</evidence>
<proteinExistence type="predicted"/>
<dbReference type="AlphaFoldDB" id="A0A3N4LID6"/>
<keyword evidence="15" id="KW-1185">Reference proteome</keyword>
<dbReference type="InterPro" id="IPR002498">
    <property type="entry name" value="PInositol-4-P-4/5-kinase_core"/>
</dbReference>
<dbReference type="InParanoid" id="A0A3N4LID6"/>
<dbReference type="PANTHER" id="PTHR23086:SF8">
    <property type="entry name" value="PHOSPHATIDYLINOSITOL 5-PHOSPHATE 4-KINASE, ISOFORM A"/>
    <property type="match status" value="1"/>
</dbReference>
<comment type="catalytic activity">
    <reaction evidence="1">
        <text>a 1,2-diacyl-sn-glycero-3-phospho-(1D-myo-inositol 4-phosphate) + ATP = a 1,2-diacyl-sn-glycero-3-phospho-(1D-myo-inositol-4,5-bisphosphate) + ADP + H(+)</text>
        <dbReference type="Rhea" id="RHEA:14425"/>
        <dbReference type="ChEBI" id="CHEBI:15378"/>
        <dbReference type="ChEBI" id="CHEBI:30616"/>
        <dbReference type="ChEBI" id="CHEBI:58178"/>
        <dbReference type="ChEBI" id="CHEBI:58456"/>
        <dbReference type="ChEBI" id="CHEBI:456216"/>
        <dbReference type="EC" id="2.7.1.68"/>
    </reaction>
</comment>
<evidence type="ECO:0000313" key="14">
    <source>
        <dbReference type="EMBL" id="RPB21448.1"/>
    </source>
</evidence>